<gene>
    <name evidence="1" type="ORF">HY3_04325</name>
</gene>
<protein>
    <recommendedName>
        <fullName evidence="3">Glycerophosphoryl diester phosphodiesterase membrane domain-containing protein</fullName>
    </recommendedName>
</protein>
<dbReference type="Proteomes" id="UP000249123">
    <property type="component" value="Unassembled WGS sequence"/>
</dbReference>
<dbReference type="RefSeq" id="WP_034828731.1">
    <property type="nucleotide sequence ID" value="NZ_AWFA01000056.1"/>
</dbReference>
<dbReference type="STRING" id="1280941.HY2_04630"/>
<name>A0A062TVN5_9PROT</name>
<dbReference type="OrthoDB" id="7617808at2"/>
<evidence type="ECO:0000313" key="1">
    <source>
        <dbReference type="EMBL" id="RAN31320.1"/>
    </source>
</evidence>
<dbReference type="AlphaFoldDB" id="A0A062TVN5"/>
<dbReference type="eggNOG" id="ENOG5033HYW">
    <property type="taxonomic scope" value="Bacteria"/>
</dbReference>
<proteinExistence type="predicted"/>
<evidence type="ECO:0000313" key="2">
    <source>
        <dbReference type="Proteomes" id="UP000249123"/>
    </source>
</evidence>
<comment type="caution">
    <text evidence="1">The sequence shown here is derived from an EMBL/GenBank/DDBJ whole genome shotgun (WGS) entry which is preliminary data.</text>
</comment>
<accession>A0A062TVN5</accession>
<keyword evidence="2" id="KW-1185">Reference proteome</keyword>
<reference evidence="1 2" key="1">
    <citation type="submission" date="2013-04" db="EMBL/GenBank/DDBJ databases">
        <title>Hyphomonas sp. T24B3 Genome Sequencing.</title>
        <authorList>
            <person name="Lai Q."/>
            <person name="Shao Z."/>
        </authorList>
    </citation>
    <scope>NUCLEOTIDE SEQUENCE [LARGE SCALE GENOMIC DNA]</scope>
    <source>
        <strain evidence="1 2">T24B3</strain>
    </source>
</reference>
<dbReference type="EMBL" id="AWFB01000056">
    <property type="protein sequence ID" value="RAN31320.1"/>
    <property type="molecule type" value="Genomic_DNA"/>
</dbReference>
<accession>A0A328JZM1</accession>
<sequence>MLNRFTFDGALASPLRSAHANSFPWLFAVSYATVSSLGLLLLLFLGRSAFVSIAETIEALDRIDVDQVEPFTFLRLILGSFAPLFPWILLGSFGAWVIWSVFQAASQRRYVRDERFFLRFGGDELRMMVVSLLWGGLQLVFTFVPIIIFLGGMLDVVALILSGDDDPRLVGRVMTTLLMGGFLWLILFVVYVFFATRLAPSFALTIKERRICFFDAWNVSRGRFWPILGAYLIWSIGGGMVVSVIDQILQIPLGMLMMPHLDSLQTGEELMTLVMSAGFLIPLFIYTFLRMFAAGLLMHAVAGPAAFAARHDPRGSVDDKAMMGAFD</sequence>
<evidence type="ECO:0008006" key="3">
    <source>
        <dbReference type="Google" id="ProtNLM"/>
    </source>
</evidence>
<organism evidence="1 2">
    <name type="scientific">Hyphomonas pacifica</name>
    <dbReference type="NCBI Taxonomy" id="1280941"/>
    <lineage>
        <taxon>Bacteria</taxon>
        <taxon>Pseudomonadati</taxon>
        <taxon>Pseudomonadota</taxon>
        <taxon>Alphaproteobacteria</taxon>
        <taxon>Hyphomonadales</taxon>
        <taxon>Hyphomonadaceae</taxon>
        <taxon>Hyphomonas</taxon>
    </lineage>
</organism>